<dbReference type="RefSeq" id="WP_008504458.1">
    <property type="nucleotide sequence ID" value="NZ_CM001403.1"/>
</dbReference>
<protein>
    <submittedName>
        <fullName evidence="2">Uncharacterized protein</fullName>
    </submittedName>
</protein>
<dbReference type="Proteomes" id="UP000002774">
    <property type="component" value="Chromosome"/>
</dbReference>
<name>H1Y6B8_9SPHI</name>
<keyword evidence="3" id="KW-1185">Reference proteome</keyword>
<sequence>MTDFIVHYTIKISSEFSKIIPGKNTPVINYSIIRTGDNLVLSEGSLTGTATSDVSEVTPDCFFIDGKLSTQLNDHEIVLKGDFKYGQKNAPTPYNRFEGTIAIYQLTDPYPKPEPPSPPEPPLPPVSEV</sequence>
<organism evidence="2 3">
    <name type="scientific">Mucilaginibacter paludis DSM 18603</name>
    <dbReference type="NCBI Taxonomy" id="714943"/>
    <lineage>
        <taxon>Bacteria</taxon>
        <taxon>Pseudomonadati</taxon>
        <taxon>Bacteroidota</taxon>
        <taxon>Sphingobacteriia</taxon>
        <taxon>Sphingobacteriales</taxon>
        <taxon>Sphingobacteriaceae</taxon>
        <taxon>Mucilaginibacter</taxon>
    </lineage>
</organism>
<feature type="region of interest" description="Disordered" evidence="1">
    <location>
        <begin position="106"/>
        <end position="129"/>
    </location>
</feature>
<evidence type="ECO:0000313" key="2">
    <source>
        <dbReference type="EMBL" id="EHQ24866.1"/>
    </source>
</evidence>
<dbReference type="STRING" id="714943.Mucpa_0683"/>
<proteinExistence type="predicted"/>
<evidence type="ECO:0000313" key="3">
    <source>
        <dbReference type="Proteomes" id="UP000002774"/>
    </source>
</evidence>
<evidence type="ECO:0000256" key="1">
    <source>
        <dbReference type="SAM" id="MobiDB-lite"/>
    </source>
</evidence>
<dbReference type="EMBL" id="CM001403">
    <property type="protein sequence ID" value="EHQ24866.1"/>
    <property type="molecule type" value="Genomic_DNA"/>
</dbReference>
<feature type="compositionally biased region" description="Pro residues" evidence="1">
    <location>
        <begin position="110"/>
        <end position="129"/>
    </location>
</feature>
<dbReference type="HOGENOM" id="CLU_1946401_0_0_10"/>
<accession>H1Y6B8</accession>
<dbReference type="AlphaFoldDB" id="H1Y6B8"/>
<reference evidence="2" key="1">
    <citation type="submission" date="2011-09" db="EMBL/GenBank/DDBJ databases">
        <title>The permanent draft genome of Mucilaginibacter paludis DSM 18603.</title>
        <authorList>
            <consortium name="US DOE Joint Genome Institute (JGI-PGF)"/>
            <person name="Lucas S."/>
            <person name="Han J."/>
            <person name="Lapidus A."/>
            <person name="Bruce D."/>
            <person name="Goodwin L."/>
            <person name="Pitluck S."/>
            <person name="Peters L."/>
            <person name="Kyrpides N."/>
            <person name="Mavromatis K."/>
            <person name="Ivanova N."/>
            <person name="Mikhailova N."/>
            <person name="Held B."/>
            <person name="Detter J.C."/>
            <person name="Tapia R."/>
            <person name="Han C."/>
            <person name="Land M."/>
            <person name="Hauser L."/>
            <person name="Markowitz V."/>
            <person name="Cheng J.-F."/>
            <person name="Hugenholtz P."/>
            <person name="Woyke T."/>
            <person name="Wu D."/>
            <person name="Tindall B."/>
            <person name="Brambilla E."/>
            <person name="Klenk H.-P."/>
            <person name="Eisen J.A."/>
        </authorList>
    </citation>
    <scope>NUCLEOTIDE SEQUENCE [LARGE SCALE GENOMIC DNA]</scope>
    <source>
        <strain evidence="2">DSM 18603</strain>
    </source>
</reference>
<gene>
    <name evidence="2" type="ORF">Mucpa_0683</name>
</gene>